<accession>A0A1M5KU79</accession>
<protein>
    <recommendedName>
        <fullName evidence="3">Cytochrome oxidase subunit II copper A binding domain-containing protein</fullName>
    </recommendedName>
</protein>
<dbReference type="STRING" id="930117.SAMN05216225_104120"/>
<dbReference type="Gene3D" id="2.60.40.420">
    <property type="entry name" value="Cupredoxins - blue copper proteins"/>
    <property type="match status" value="1"/>
</dbReference>
<dbReference type="GO" id="GO:0004129">
    <property type="term" value="F:cytochrome-c oxidase activity"/>
    <property type="evidence" value="ECO:0007669"/>
    <property type="project" value="InterPro"/>
</dbReference>
<evidence type="ECO:0000256" key="2">
    <source>
        <dbReference type="SAM" id="SignalP"/>
    </source>
</evidence>
<dbReference type="InterPro" id="IPR008972">
    <property type="entry name" value="Cupredoxin"/>
</dbReference>
<dbReference type="AlphaFoldDB" id="A0A1M5KU79"/>
<dbReference type="Proteomes" id="UP000183988">
    <property type="component" value="Unassembled WGS sequence"/>
</dbReference>
<keyword evidence="5" id="KW-1185">Reference proteome</keyword>
<dbReference type="PROSITE" id="PS50857">
    <property type="entry name" value="COX2_CUA"/>
    <property type="match status" value="1"/>
</dbReference>
<dbReference type="SUPFAM" id="SSF49503">
    <property type="entry name" value="Cupredoxins"/>
    <property type="match status" value="1"/>
</dbReference>
<evidence type="ECO:0000259" key="3">
    <source>
        <dbReference type="PROSITE" id="PS50857"/>
    </source>
</evidence>
<dbReference type="PROSITE" id="PS51257">
    <property type="entry name" value="PROKAR_LIPOPROTEIN"/>
    <property type="match status" value="1"/>
</dbReference>
<feature type="signal peptide" evidence="2">
    <location>
        <begin position="1"/>
        <end position="21"/>
    </location>
</feature>
<dbReference type="GO" id="GO:0005507">
    <property type="term" value="F:copper ion binding"/>
    <property type="evidence" value="ECO:0007669"/>
    <property type="project" value="InterPro"/>
</dbReference>
<feature type="domain" description="Cytochrome oxidase subunit II copper A binding" evidence="3">
    <location>
        <begin position="189"/>
        <end position="281"/>
    </location>
</feature>
<name>A0A1M5KU79_9BACI</name>
<evidence type="ECO:0000313" key="4">
    <source>
        <dbReference type="EMBL" id="SHG56296.1"/>
    </source>
</evidence>
<proteinExistence type="predicted"/>
<dbReference type="OrthoDB" id="279535at2"/>
<feature type="chain" id="PRO_5039385568" description="Cytochrome oxidase subunit II copper A binding domain-containing protein" evidence="2">
    <location>
        <begin position="22"/>
        <end position="281"/>
    </location>
</feature>
<dbReference type="InterPro" id="IPR002429">
    <property type="entry name" value="CcO_II-like_C"/>
</dbReference>
<sequence length="281" mass="30480">MFKKKGNVLVLLLALVLFVSACSNDEEASKDVEKEDADSPAKTSLVVSGDVVEEKAGCVLKSQFTVGDLIVWRVDVIDPETMEQAPDDTKVQVHLSTGDVLDMRYGPHPAGEEGAPSFWTVSLPVTEETPTGVLEYHVTAEIGDKKGEFRPFDVAPSLLTVNPPEGQADVEEEATEEEAEESVDLSNVETNQTINLIAKNFSFEGENGEKTFYVKAGEEVTLNLTNDEGMHGVVIHDLDVQLDEEGTVTFTPTEPGEYEILCSIFCGTGHGDMKANVVVVE</sequence>
<dbReference type="GO" id="GO:0016020">
    <property type="term" value="C:membrane"/>
    <property type="evidence" value="ECO:0007669"/>
    <property type="project" value="InterPro"/>
</dbReference>
<dbReference type="EMBL" id="FQVW01000041">
    <property type="protein sequence ID" value="SHG56296.1"/>
    <property type="molecule type" value="Genomic_DNA"/>
</dbReference>
<feature type="compositionally biased region" description="Acidic residues" evidence="1">
    <location>
        <begin position="168"/>
        <end position="183"/>
    </location>
</feature>
<reference evidence="4 5" key="1">
    <citation type="submission" date="2016-11" db="EMBL/GenBank/DDBJ databases">
        <authorList>
            <person name="Jaros S."/>
            <person name="Januszkiewicz K."/>
            <person name="Wedrychowicz H."/>
        </authorList>
    </citation>
    <scope>NUCLEOTIDE SEQUENCE [LARGE SCALE GENOMIC DNA]</scope>
    <source>
        <strain evidence="4 5">IBRC-M 10683</strain>
    </source>
</reference>
<keyword evidence="2" id="KW-0732">Signal</keyword>
<feature type="region of interest" description="Disordered" evidence="1">
    <location>
        <begin position="156"/>
        <end position="185"/>
    </location>
</feature>
<evidence type="ECO:0000313" key="5">
    <source>
        <dbReference type="Proteomes" id="UP000183988"/>
    </source>
</evidence>
<dbReference type="RefSeq" id="WP_072891485.1">
    <property type="nucleotide sequence ID" value="NZ_FQVW01000041.1"/>
</dbReference>
<organism evidence="4 5">
    <name type="scientific">Ornithinibacillus halophilus</name>
    <dbReference type="NCBI Taxonomy" id="930117"/>
    <lineage>
        <taxon>Bacteria</taxon>
        <taxon>Bacillati</taxon>
        <taxon>Bacillota</taxon>
        <taxon>Bacilli</taxon>
        <taxon>Bacillales</taxon>
        <taxon>Bacillaceae</taxon>
        <taxon>Ornithinibacillus</taxon>
    </lineage>
</organism>
<evidence type="ECO:0000256" key="1">
    <source>
        <dbReference type="SAM" id="MobiDB-lite"/>
    </source>
</evidence>
<gene>
    <name evidence="4" type="ORF">SAMN05216225_104120</name>
</gene>